<dbReference type="SUPFAM" id="SSF51412">
    <property type="entry name" value="Inosine monophosphate dehydrogenase (IMPDH)"/>
    <property type="match status" value="1"/>
</dbReference>
<proteinExistence type="predicted"/>
<keyword evidence="3" id="KW-0560">Oxidoreductase</keyword>
<name>A0AAV0GRC9_9ROSI</name>
<evidence type="ECO:0000256" key="1">
    <source>
        <dbReference type="ARBA" id="ARBA00022630"/>
    </source>
</evidence>
<dbReference type="InterPro" id="IPR013785">
    <property type="entry name" value="Aldolase_TIM"/>
</dbReference>
<sequence length="332" mass="35475">MGWRGVLGFDYGIVQAPLGPDISGPELVAAVANAGGLGLLRAPDWEAPEYVRELIRRTRQLTSKGFGIGVVLPFPHEENLEAILEEKVAVLQIYWGDCSRELVDRAHAAGVKVVPQVGTVEGARKAVEAGVDAIIVQGREAGGHVIGQEGLISLVPRVVDLAKNKGIPVIAAGGIVDARGYVAALALGAQGICLGTRFVATKESNAHPTYKKKLVELDQTEYTDVFGRARWPNAPQRALVTPFFIEQRKSLLPHVTELDQPIIGHTVIHGQEKEIRRFGGAVPNGTATGDIESMAMYAGQGVGLIEEILTASQVVEGLVHGAQQLILERFSV</sequence>
<accession>A0AAV0GRC9</accession>
<dbReference type="AlphaFoldDB" id="A0AAV0GRC9"/>
<organism evidence="4 5">
    <name type="scientific">Linum tenue</name>
    <dbReference type="NCBI Taxonomy" id="586396"/>
    <lineage>
        <taxon>Eukaryota</taxon>
        <taxon>Viridiplantae</taxon>
        <taxon>Streptophyta</taxon>
        <taxon>Embryophyta</taxon>
        <taxon>Tracheophyta</taxon>
        <taxon>Spermatophyta</taxon>
        <taxon>Magnoliopsida</taxon>
        <taxon>eudicotyledons</taxon>
        <taxon>Gunneridae</taxon>
        <taxon>Pentapetalae</taxon>
        <taxon>rosids</taxon>
        <taxon>fabids</taxon>
        <taxon>Malpighiales</taxon>
        <taxon>Linaceae</taxon>
        <taxon>Linum</taxon>
    </lineage>
</organism>
<evidence type="ECO:0000313" key="4">
    <source>
        <dbReference type="EMBL" id="CAI0375479.1"/>
    </source>
</evidence>
<comment type="caution">
    <text evidence="4">The sequence shown here is derived from an EMBL/GenBank/DDBJ whole genome shotgun (WGS) entry which is preliminary data.</text>
</comment>
<evidence type="ECO:0000313" key="5">
    <source>
        <dbReference type="Proteomes" id="UP001154282"/>
    </source>
</evidence>
<evidence type="ECO:0000256" key="3">
    <source>
        <dbReference type="ARBA" id="ARBA00023002"/>
    </source>
</evidence>
<gene>
    <name evidence="4" type="ORF">LITE_LOCUS606</name>
</gene>
<reference evidence="4" key="1">
    <citation type="submission" date="2022-08" db="EMBL/GenBank/DDBJ databases">
        <authorList>
            <person name="Gutierrez-Valencia J."/>
        </authorList>
    </citation>
    <scope>NUCLEOTIDE SEQUENCE</scope>
</reference>
<keyword evidence="1" id="KW-0285">Flavoprotein</keyword>
<dbReference type="InterPro" id="IPR004136">
    <property type="entry name" value="NMO"/>
</dbReference>
<dbReference type="CDD" id="cd04730">
    <property type="entry name" value="NPD_like"/>
    <property type="match status" value="1"/>
</dbReference>
<protein>
    <submittedName>
        <fullName evidence="4">Uncharacterized protein</fullName>
    </submittedName>
</protein>
<dbReference type="GO" id="GO:0018580">
    <property type="term" value="F:nitronate monooxygenase activity"/>
    <property type="evidence" value="ECO:0007669"/>
    <property type="project" value="InterPro"/>
</dbReference>
<dbReference type="Gene3D" id="3.20.20.70">
    <property type="entry name" value="Aldolase class I"/>
    <property type="match status" value="1"/>
</dbReference>
<keyword evidence="5" id="KW-1185">Reference proteome</keyword>
<dbReference type="EMBL" id="CAMGYJ010000002">
    <property type="protein sequence ID" value="CAI0375479.1"/>
    <property type="molecule type" value="Genomic_DNA"/>
</dbReference>
<keyword evidence="2" id="KW-0288">FMN</keyword>
<evidence type="ECO:0000256" key="2">
    <source>
        <dbReference type="ARBA" id="ARBA00022643"/>
    </source>
</evidence>
<dbReference type="Pfam" id="PF03060">
    <property type="entry name" value="NMO"/>
    <property type="match status" value="2"/>
</dbReference>
<dbReference type="PANTHER" id="PTHR32332">
    <property type="entry name" value="2-NITROPROPANE DIOXYGENASE"/>
    <property type="match status" value="1"/>
</dbReference>
<dbReference type="Proteomes" id="UP001154282">
    <property type="component" value="Unassembled WGS sequence"/>
</dbReference>
<dbReference type="PANTHER" id="PTHR32332:SF20">
    <property type="entry name" value="2-NITROPROPANE DIOXYGENASE-LIKE PROTEIN"/>
    <property type="match status" value="1"/>
</dbReference>